<keyword evidence="2" id="KW-1003">Cell membrane</keyword>
<feature type="transmembrane region" description="Helical" evidence="7">
    <location>
        <begin position="329"/>
        <end position="349"/>
    </location>
</feature>
<feature type="domain" description="Tyrosine-protein kinase G-rich" evidence="9">
    <location>
        <begin position="311"/>
        <end position="352"/>
    </location>
</feature>
<proteinExistence type="predicted"/>
<evidence type="ECO:0000259" key="8">
    <source>
        <dbReference type="Pfam" id="PF02706"/>
    </source>
</evidence>
<dbReference type="PANTHER" id="PTHR32309:SF13">
    <property type="entry name" value="FERRIC ENTEROBACTIN TRANSPORT PROTEIN FEPE"/>
    <property type="match status" value="1"/>
</dbReference>
<dbReference type="GO" id="GO:0004713">
    <property type="term" value="F:protein tyrosine kinase activity"/>
    <property type="evidence" value="ECO:0007669"/>
    <property type="project" value="TreeGrafter"/>
</dbReference>
<evidence type="ECO:0000256" key="4">
    <source>
        <dbReference type="ARBA" id="ARBA00022989"/>
    </source>
</evidence>
<feature type="domain" description="Polysaccharide chain length determinant N-terminal" evidence="8">
    <location>
        <begin position="17"/>
        <end position="86"/>
    </location>
</feature>
<dbReference type="KEGG" id="tcd:AAIA72_09070"/>
<dbReference type="InterPro" id="IPR032807">
    <property type="entry name" value="GNVR"/>
</dbReference>
<gene>
    <name evidence="10" type="ORF">AAIA72_09070</name>
</gene>
<dbReference type="SUPFAM" id="SSF160355">
    <property type="entry name" value="Bacterial polysaccharide co-polymerase-like"/>
    <property type="match status" value="1"/>
</dbReference>
<accession>A0AB39USF6</accession>
<dbReference type="Pfam" id="PF02706">
    <property type="entry name" value="Wzz"/>
    <property type="match status" value="1"/>
</dbReference>
<evidence type="ECO:0000256" key="3">
    <source>
        <dbReference type="ARBA" id="ARBA00022692"/>
    </source>
</evidence>
<dbReference type="InterPro" id="IPR050445">
    <property type="entry name" value="Bact_polysacc_biosynth/exp"/>
</dbReference>
<dbReference type="PANTHER" id="PTHR32309">
    <property type="entry name" value="TYROSINE-PROTEIN KINASE"/>
    <property type="match status" value="1"/>
</dbReference>
<keyword evidence="6" id="KW-0175">Coiled coil</keyword>
<dbReference type="AlphaFoldDB" id="A0AB39USF6"/>
<keyword evidence="4 7" id="KW-1133">Transmembrane helix</keyword>
<keyword evidence="5 7" id="KW-0472">Membrane</keyword>
<evidence type="ECO:0000259" key="9">
    <source>
        <dbReference type="Pfam" id="PF13807"/>
    </source>
</evidence>
<evidence type="ECO:0000256" key="2">
    <source>
        <dbReference type="ARBA" id="ARBA00022475"/>
    </source>
</evidence>
<evidence type="ECO:0000313" key="10">
    <source>
        <dbReference type="EMBL" id="XDT70962.1"/>
    </source>
</evidence>
<evidence type="ECO:0000256" key="7">
    <source>
        <dbReference type="SAM" id="Phobius"/>
    </source>
</evidence>
<protein>
    <submittedName>
        <fullName evidence="10">Wzz/FepE/Etk N-terminal domain-containing protein</fullName>
    </submittedName>
</protein>
<comment type="subcellular location">
    <subcellularLocation>
        <location evidence="1">Cell membrane</location>
        <topology evidence="1">Multi-pass membrane protein</topology>
    </subcellularLocation>
</comment>
<keyword evidence="3 7" id="KW-0812">Transmembrane</keyword>
<sequence>MNSPQPTPPVTYPVADDEIDLGELVRNLWASRGLIAGITLLCLALAGGYLAITPPVYISDARVDEPSTQQTLTLAPQPIDNFTLTSEVLFKRFVQLVESKTLQADYFQSQLPEDLKGDADATKGWIESRLKAFKVTRPRSKDGDTAVTLSLEANSADQAQTDLSELIKRANATALRLLEEDYRAVLDANIRTLERKIIELRATHNETVRARIAQLDEALQIARKLGIEQDESFKAVGGALSPEGAPNRAGGVIQVVDIPLYLKGTRTLSALKASWEARLNQDAFVAGLAEVKAKLDTLKRIETKTFAGQTFTLIDPPSNPLDPAKPKRALVMALAGVLGLMLGVFAALIRRAFRD</sequence>
<dbReference type="EMBL" id="CP154858">
    <property type="protein sequence ID" value="XDT70962.1"/>
    <property type="molecule type" value="Genomic_DNA"/>
</dbReference>
<evidence type="ECO:0000256" key="6">
    <source>
        <dbReference type="SAM" id="Coils"/>
    </source>
</evidence>
<reference evidence="10" key="1">
    <citation type="submission" date="2024-05" db="EMBL/GenBank/DDBJ databases">
        <title>Genome sequencing of novel strain.</title>
        <authorList>
            <person name="Ganbat D."/>
            <person name="Ganbat S."/>
            <person name="Lee S.-J."/>
        </authorList>
    </citation>
    <scope>NUCLEOTIDE SEQUENCE</scope>
    <source>
        <strain evidence="10">SMD15-11</strain>
    </source>
</reference>
<name>A0AB39USF6_9GAMM</name>
<dbReference type="Gene3D" id="3.30.1890.10">
    <property type="entry name" value="FepE-like"/>
    <property type="match status" value="1"/>
</dbReference>
<dbReference type="GO" id="GO:0005886">
    <property type="term" value="C:plasma membrane"/>
    <property type="evidence" value="ECO:0007669"/>
    <property type="project" value="UniProtKB-SubCell"/>
</dbReference>
<feature type="coiled-coil region" evidence="6">
    <location>
        <begin position="183"/>
        <end position="225"/>
    </location>
</feature>
<dbReference type="RefSeq" id="WP_369600003.1">
    <property type="nucleotide sequence ID" value="NZ_CP154858.1"/>
</dbReference>
<organism evidence="10">
    <name type="scientific">Thermohahella caldifontis</name>
    <dbReference type="NCBI Taxonomy" id="3142973"/>
    <lineage>
        <taxon>Bacteria</taxon>
        <taxon>Pseudomonadati</taxon>
        <taxon>Pseudomonadota</taxon>
        <taxon>Gammaproteobacteria</taxon>
        <taxon>Oceanospirillales</taxon>
        <taxon>Hahellaceae</taxon>
        <taxon>Thermohahella</taxon>
    </lineage>
</organism>
<dbReference type="InterPro" id="IPR003856">
    <property type="entry name" value="LPS_length_determ_N"/>
</dbReference>
<evidence type="ECO:0000256" key="5">
    <source>
        <dbReference type="ARBA" id="ARBA00023136"/>
    </source>
</evidence>
<evidence type="ECO:0000256" key="1">
    <source>
        <dbReference type="ARBA" id="ARBA00004651"/>
    </source>
</evidence>
<dbReference type="Pfam" id="PF13807">
    <property type="entry name" value="GNVR"/>
    <property type="match status" value="1"/>
</dbReference>